<gene>
    <name evidence="17" type="ORF">DL546_007397</name>
</gene>
<comment type="catalytic activity">
    <reaction evidence="14">
        <text>[(1-&gt;4)-beta-D-glucosyl]n+m + reduced acceptor + O2 = 4-dehydro-beta-D-glucosyl-[(1-&gt;4)-beta-D-glucosyl]n-1 + [(1-&gt;4)-beta-D-glucosyl]m + acceptor + H2O.</text>
        <dbReference type="EC" id="1.14.99.56"/>
    </reaction>
</comment>
<keyword evidence="10" id="KW-1015">Disulfide bond</keyword>
<evidence type="ECO:0000256" key="4">
    <source>
        <dbReference type="ARBA" id="ARBA00022723"/>
    </source>
</evidence>
<evidence type="ECO:0000256" key="7">
    <source>
        <dbReference type="ARBA" id="ARBA00023002"/>
    </source>
</evidence>
<comment type="subcellular location">
    <subcellularLocation>
        <location evidence="2">Secreted</location>
    </subcellularLocation>
</comment>
<dbReference type="GO" id="GO:0005576">
    <property type="term" value="C:extracellular region"/>
    <property type="evidence" value="ECO:0007669"/>
    <property type="project" value="UniProtKB-SubCell"/>
</dbReference>
<comment type="caution">
    <text evidence="17">The sequence shown here is derived from an EMBL/GenBank/DDBJ whole genome shotgun (WGS) entry which is preliminary data.</text>
</comment>
<dbReference type="STRING" id="177199.A0A420YB01"/>
<keyword evidence="3" id="KW-0964">Secreted</keyword>
<dbReference type="Gene3D" id="2.70.50.70">
    <property type="match status" value="1"/>
</dbReference>
<evidence type="ECO:0000256" key="1">
    <source>
        <dbReference type="ARBA" id="ARBA00001973"/>
    </source>
</evidence>
<keyword evidence="9" id="KW-0503">Monooxygenase</keyword>
<dbReference type="AlphaFoldDB" id="A0A420YB01"/>
<dbReference type="CDD" id="cd11618">
    <property type="entry name" value="ChtBD1_1"/>
    <property type="match status" value="1"/>
</dbReference>
<dbReference type="Proteomes" id="UP000275385">
    <property type="component" value="Unassembled WGS sequence"/>
</dbReference>
<evidence type="ECO:0000256" key="14">
    <source>
        <dbReference type="ARBA" id="ARBA00045077"/>
    </source>
</evidence>
<evidence type="ECO:0000256" key="9">
    <source>
        <dbReference type="ARBA" id="ARBA00023033"/>
    </source>
</evidence>
<keyword evidence="6" id="KW-0136">Cellulose degradation</keyword>
<keyword evidence="7" id="KW-0560">Oxidoreductase</keyword>
<evidence type="ECO:0000259" key="16">
    <source>
        <dbReference type="Pfam" id="PF03443"/>
    </source>
</evidence>
<keyword evidence="8" id="KW-0186">Copper</keyword>
<dbReference type="EC" id="1.14.99.56" evidence="15"/>
<keyword evidence="11" id="KW-0119">Carbohydrate metabolism</keyword>
<evidence type="ECO:0000256" key="15">
    <source>
        <dbReference type="ARBA" id="ARBA00047174"/>
    </source>
</evidence>
<keyword evidence="4" id="KW-0479">Metal-binding</keyword>
<proteinExistence type="inferred from homology"/>
<evidence type="ECO:0000256" key="12">
    <source>
        <dbReference type="ARBA" id="ARBA00023326"/>
    </source>
</evidence>
<evidence type="ECO:0000256" key="6">
    <source>
        <dbReference type="ARBA" id="ARBA00023001"/>
    </source>
</evidence>
<evidence type="ECO:0000256" key="8">
    <source>
        <dbReference type="ARBA" id="ARBA00023008"/>
    </source>
</evidence>
<evidence type="ECO:0000256" key="11">
    <source>
        <dbReference type="ARBA" id="ARBA00023277"/>
    </source>
</evidence>
<keyword evidence="18" id="KW-1185">Reference proteome</keyword>
<dbReference type="PANTHER" id="PTHR33353:SF32">
    <property type="entry name" value="ENDO-BETA-1,4-GLUCANASE D"/>
    <property type="match status" value="1"/>
</dbReference>
<keyword evidence="12" id="KW-0624">Polysaccharide degradation</keyword>
<evidence type="ECO:0000256" key="3">
    <source>
        <dbReference type="ARBA" id="ARBA00022525"/>
    </source>
</evidence>
<evidence type="ECO:0000313" key="17">
    <source>
        <dbReference type="EMBL" id="RKU45071.1"/>
    </source>
</evidence>
<dbReference type="GO" id="GO:0004497">
    <property type="term" value="F:monooxygenase activity"/>
    <property type="evidence" value="ECO:0007669"/>
    <property type="project" value="UniProtKB-KW"/>
</dbReference>
<sequence length="488" mass="50272">MRYTTATIGLAAFLGSTSAHTVFTTLFINDQNQGDGTCVRMPKQGSTSTYPLEDLSSPDMACGRDGATPVAFTCPADAGSKLTFEFREYADLAYGTGSIDPSHKGPCAVYVKQVSDMATTPAAGAGWFKIWDEGYDEAAGKWCTEKLIDNNGLLSVNLPSALPTGYFLVRPELLALHNADKGDPQFYAGCAQVFVSGTTEEPLDVPANNSVSIPGYVGKGEPSVSFNIWTQPLALPYAIPGPEVFNPVLPQSPVQAKVVQAKQTTGAIPSDCILKNANWCGFEVPSYTDEDGCWASSQKCWDQNSNCYDSAPPSGSANCKVWEAKCKGIQDACAAKNFQGPPVYELKAVEAAVPGAIPGAAEVKGTEVQGGAGAAETVAPAVDVQSSTTPVVVATSVAAPSVAAPSVVAAEPSVSATTEAAAQPTAPTGGAAALVISQDGLCGGTTGQTCEGSEFGGCCSASGHCGTTKLHCGCGWQLSKQGRGEMEL</sequence>
<evidence type="ECO:0000256" key="5">
    <source>
        <dbReference type="ARBA" id="ARBA00022729"/>
    </source>
</evidence>
<name>A0A420YB01_9PEZI</name>
<evidence type="ECO:0000256" key="10">
    <source>
        <dbReference type="ARBA" id="ARBA00023157"/>
    </source>
</evidence>
<evidence type="ECO:0000256" key="13">
    <source>
        <dbReference type="ARBA" id="ARBA00044502"/>
    </source>
</evidence>
<evidence type="ECO:0000256" key="2">
    <source>
        <dbReference type="ARBA" id="ARBA00004613"/>
    </source>
</evidence>
<dbReference type="GO" id="GO:0046872">
    <property type="term" value="F:metal ion binding"/>
    <property type="evidence" value="ECO:0007669"/>
    <property type="project" value="UniProtKB-KW"/>
</dbReference>
<comment type="cofactor">
    <cofactor evidence="1">
        <name>Cu(2+)</name>
        <dbReference type="ChEBI" id="CHEBI:29036"/>
    </cofactor>
</comment>
<keyword evidence="5" id="KW-0732">Signal</keyword>
<dbReference type="Pfam" id="PF03443">
    <property type="entry name" value="AA9"/>
    <property type="match status" value="1"/>
</dbReference>
<evidence type="ECO:0000313" key="18">
    <source>
        <dbReference type="Proteomes" id="UP000275385"/>
    </source>
</evidence>
<protein>
    <recommendedName>
        <fullName evidence="15">lytic cellulose monooxygenase (C4-dehydrogenating)</fullName>
        <ecNumber evidence="15">1.14.99.56</ecNumber>
    </recommendedName>
</protein>
<dbReference type="CDD" id="cd21175">
    <property type="entry name" value="LPMO_AA9"/>
    <property type="match status" value="1"/>
</dbReference>
<dbReference type="EMBL" id="QVQW01000024">
    <property type="protein sequence ID" value="RKU45071.1"/>
    <property type="molecule type" value="Genomic_DNA"/>
</dbReference>
<dbReference type="PANTHER" id="PTHR33353">
    <property type="entry name" value="PUTATIVE (AFU_ORTHOLOGUE AFUA_1G12560)-RELATED"/>
    <property type="match status" value="1"/>
</dbReference>
<feature type="domain" description="Auxiliary Activity family 9 catalytic" evidence="16">
    <location>
        <begin position="20"/>
        <end position="231"/>
    </location>
</feature>
<accession>A0A420YB01</accession>
<dbReference type="InterPro" id="IPR005103">
    <property type="entry name" value="AA9_LPMO"/>
</dbReference>
<dbReference type="InterPro" id="IPR049892">
    <property type="entry name" value="AA9"/>
</dbReference>
<organism evidence="17 18">
    <name type="scientific">Coniochaeta pulveracea</name>
    <dbReference type="NCBI Taxonomy" id="177199"/>
    <lineage>
        <taxon>Eukaryota</taxon>
        <taxon>Fungi</taxon>
        <taxon>Dikarya</taxon>
        <taxon>Ascomycota</taxon>
        <taxon>Pezizomycotina</taxon>
        <taxon>Sordariomycetes</taxon>
        <taxon>Sordariomycetidae</taxon>
        <taxon>Coniochaetales</taxon>
        <taxon>Coniochaetaceae</taxon>
        <taxon>Coniochaeta</taxon>
    </lineage>
</organism>
<dbReference type="OrthoDB" id="5985073at2759"/>
<dbReference type="GO" id="GO:0030245">
    <property type="term" value="P:cellulose catabolic process"/>
    <property type="evidence" value="ECO:0007669"/>
    <property type="project" value="UniProtKB-KW"/>
</dbReference>
<comment type="similarity">
    <text evidence="13">Belongs to the polysaccharide monooxygenase AA9 family.</text>
</comment>
<reference evidence="17 18" key="1">
    <citation type="submission" date="2018-08" db="EMBL/GenBank/DDBJ databases">
        <title>Draft genome of the lignicolous fungus Coniochaeta pulveracea.</title>
        <authorList>
            <person name="Borstlap C.J."/>
            <person name="De Witt R.N."/>
            <person name="Botha A."/>
            <person name="Volschenk H."/>
        </authorList>
    </citation>
    <scope>NUCLEOTIDE SEQUENCE [LARGE SCALE GENOMIC DNA]</scope>
    <source>
        <strain evidence="17 18">CAB683</strain>
    </source>
</reference>